<dbReference type="InterPro" id="IPR016148">
    <property type="entry name" value="Pili_assmbl_chaperone_C"/>
</dbReference>
<dbReference type="RefSeq" id="WP_019464351.1">
    <property type="nucleotide sequence ID" value="NZ_ALOY01000121.1"/>
</dbReference>
<sequence>MKRPLRALSAALLAVGCLVSMTAARANVIIAGTRIIFPAADGEVTVRLTNQNTTPALIESWVDNGDPMSTPDKVKTPFLVTPPLFRMEPNRDQSLRILFTHSDQPLPTDRESVFWLNVLEVPPKPTSLEVQKANTLQMAIRSRLKLFYRPAGLAGDPVKAPGELTFKATSAAGTAAVVVHNPTPYYVTITELRVTTGGSAHKSEPGMVAPMSDLTLSVADLKQAPAAGTAIEYHCINDFGSDVVLKGAVSP</sequence>
<dbReference type="InterPro" id="IPR050643">
    <property type="entry name" value="Periplasmic_pilus_chap"/>
</dbReference>
<dbReference type="GO" id="GO:0030288">
    <property type="term" value="C:outer membrane-bounded periplasmic space"/>
    <property type="evidence" value="ECO:0007669"/>
    <property type="project" value="InterPro"/>
</dbReference>
<keyword evidence="7" id="KW-0393">Immunoglobulin domain</keyword>
<dbReference type="GO" id="GO:0071555">
    <property type="term" value="P:cell wall organization"/>
    <property type="evidence" value="ECO:0007669"/>
    <property type="project" value="InterPro"/>
</dbReference>
<evidence type="ECO:0000256" key="5">
    <source>
        <dbReference type="ARBA" id="ARBA00022764"/>
    </source>
</evidence>
<keyword evidence="6 8" id="KW-0143">Chaperone</keyword>
<dbReference type="Pfam" id="PF00345">
    <property type="entry name" value="PapD_N"/>
    <property type="match status" value="1"/>
</dbReference>
<feature type="signal peptide" evidence="9">
    <location>
        <begin position="1"/>
        <end position="26"/>
    </location>
</feature>
<dbReference type="HOGENOM" id="CLU_070768_0_2_6"/>
<evidence type="ECO:0000256" key="8">
    <source>
        <dbReference type="RuleBase" id="RU003918"/>
    </source>
</evidence>
<proteinExistence type="inferred from homology"/>
<evidence type="ECO:0000256" key="7">
    <source>
        <dbReference type="ARBA" id="ARBA00023319"/>
    </source>
</evidence>
<dbReference type="SUPFAM" id="SSF49584">
    <property type="entry name" value="Periplasmic chaperone C-domain"/>
    <property type="match status" value="1"/>
</dbReference>
<dbReference type="AlphaFoldDB" id="A0A075JWN8"/>
<evidence type="ECO:0000256" key="9">
    <source>
        <dbReference type="SAM" id="SignalP"/>
    </source>
</evidence>
<evidence type="ECO:0000256" key="2">
    <source>
        <dbReference type="ARBA" id="ARBA00007399"/>
    </source>
</evidence>
<dbReference type="SUPFAM" id="SSF49354">
    <property type="entry name" value="PapD-like"/>
    <property type="match status" value="1"/>
</dbReference>
<dbReference type="PRINTS" id="PR00969">
    <property type="entry name" value="CHAPERONPILI"/>
</dbReference>
<dbReference type="InterPro" id="IPR001829">
    <property type="entry name" value="Pili_assmbl_chaperone_bac"/>
</dbReference>
<dbReference type="FunFam" id="2.60.40.10:FF:000458">
    <property type="entry name" value="Molecular chaperone FimC"/>
    <property type="match status" value="1"/>
</dbReference>
<name>A0A075JWN8_9GAMM</name>
<keyword evidence="5" id="KW-0574">Periplasm</keyword>
<evidence type="ECO:0000256" key="1">
    <source>
        <dbReference type="ARBA" id="ARBA00004418"/>
    </source>
</evidence>
<accession>A0A075JWN8</accession>
<evidence type="ECO:0000313" key="13">
    <source>
        <dbReference type="Proteomes" id="UP000027987"/>
    </source>
</evidence>
<dbReference type="PANTHER" id="PTHR30251:SF2">
    <property type="entry name" value="FIMBRIAL CHAPERONE YADV-RELATED"/>
    <property type="match status" value="1"/>
</dbReference>
<evidence type="ECO:0000256" key="4">
    <source>
        <dbReference type="ARBA" id="ARBA00022729"/>
    </source>
</evidence>
<dbReference type="Pfam" id="PF02753">
    <property type="entry name" value="PapD_C"/>
    <property type="match status" value="1"/>
</dbReference>
<dbReference type="PANTHER" id="PTHR30251">
    <property type="entry name" value="PILUS ASSEMBLY CHAPERONE"/>
    <property type="match status" value="1"/>
</dbReference>
<dbReference type="OrthoDB" id="9131059at2"/>
<comment type="similarity">
    <text evidence="2 8">Belongs to the periplasmic pilus chaperone family.</text>
</comment>
<comment type="subcellular location">
    <subcellularLocation>
        <location evidence="1 8">Periplasm</location>
    </subcellularLocation>
</comment>
<keyword evidence="4 9" id="KW-0732">Signal</keyword>
<dbReference type="PROSITE" id="PS51257">
    <property type="entry name" value="PROKAR_LIPOPROTEIN"/>
    <property type="match status" value="1"/>
</dbReference>
<gene>
    <name evidence="12" type="ORF">HY57_00735</name>
</gene>
<keyword evidence="13" id="KW-1185">Reference proteome</keyword>
<protein>
    <submittedName>
        <fullName evidence="12">Molecular chaperone EcpD</fullName>
    </submittedName>
</protein>
<dbReference type="Gene3D" id="2.60.40.10">
    <property type="entry name" value="Immunoglobulins"/>
    <property type="match status" value="2"/>
</dbReference>
<dbReference type="InterPro" id="IPR018046">
    <property type="entry name" value="Pili_assmbl_chaperone_CS"/>
</dbReference>
<dbReference type="InterPro" id="IPR036316">
    <property type="entry name" value="Pili_assmbl_chap_C_dom_sf"/>
</dbReference>
<feature type="domain" description="Pili assembly chaperone N-terminal" evidence="10">
    <location>
        <begin position="28"/>
        <end position="153"/>
    </location>
</feature>
<keyword evidence="3" id="KW-1029">Fimbrium biogenesis</keyword>
<evidence type="ECO:0000313" key="12">
    <source>
        <dbReference type="EMBL" id="AIF45892.1"/>
    </source>
</evidence>
<evidence type="ECO:0000259" key="10">
    <source>
        <dbReference type="Pfam" id="PF00345"/>
    </source>
</evidence>
<dbReference type="EMBL" id="CP008884">
    <property type="protein sequence ID" value="AIF45892.1"/>
    <property type="molecule type" value="Genomic_DNA"/>
</dbReference>
<dbReference type="Proteomes" id="UP000027987">
    <property type="component" value="Chromosome"/>
</dbReference>
<dbReference type="InterPro" id="IPR016147">
    <property type="entry name" value="Pili_assmbl_chaperone_N"/>
</dbReference>
<dbReference type="KEGG" id="dja:HY57_00735"/>
<dbReference type="PATRIC" id="fig|1217721.7.peg.152"/>
<evidence type="ECO:0000259" key="11">
    <source>
        <dbReference type="Pfam" id="PF02753"/>
    </source>
</evidence>
<feature type="chain" id="PRO_5001706583" evidence="9">
    <location>
        <begin position="27"/>
        <end position="251"/>
    </location>
</feature>
<dbReference type="PROSITE" id="PS00635">
    <property type="entry name" value="PILI_CHAPERONE"/>
    <property type="match status" value="1"/>
</dbReference>
<dbReference type="STRING" id="1217721.HY57_00735"/>
<evidence type="ECO:0000256" key="3">
    <source>
        <dbReference type="ARBA" id="ARBA00022558"/>
    </source>
</evidence>
<dbReference type="InterPro" id="IPR008962">
    <property type="entry name" value="PapD-like_sf"/>
</dbReference>
<dbReference type="InterPro" id="IPR013783">
    <property type="entry name" value="Ig-like_fold"/>
</dbReference>
<evidence type="ECO:0000256" key="6">
    <source>
        <dbReference type="ARBA" id="ARBA00023186"/>
    </source>
</evidence>
<feature type="domain" description="Pili assembly chaperone C-terminal" evidence="11">
    <location>
        <begin position="179"/>
        <end position="241"/>
    </location>
</feature>
<reference evidence="12 13" key="1">
    <citation type="submission" date="2014-07" db="EMBL/GenBank/DDBJ databases">
        <title>Complete Genome Sequence of Dyella japonica Strain A8 Isolated from Malaysian Tropical Soil.</title>
        <authorList>
            <person name="Hui R.K.H."/>
            <person name="Chen J.-W."/>
            <person name="Chan K.-G."/>
            <person name="Leung F.C.C."/>
        </authorList>
    </citation>
    <scope>NUCLEOTIDE SEQUENCE [LARGE SCALE GENOMIC DNA]</scope>
    <source>
        <strain evidence="12 13">A8</strain>
    </source>
</reference>
<organism evidence="12 13">
    <name type="scientific">Dyella japonica A8</name>
    <dbReference type="NCBI Taxonomy" id="1217721"/>
    <lineage>
        <taxon>Bacteria</taxon>
        <taxon>Pseudomonadati</taxon>
        <taxon>Pseudomonadota</taxon>
        <taxon>Gammaproteobacteria</taxon>
        <taxon>Lysobacterales</taxon>
        <taxon>Rhodanobacteraceae</taxon>
        <taxon>Dyella</taxon>
    </lineage>
</organism>